<evidence type="ECO:0000313" key="1">
    <source>
        <dbReference type="EMBL" id="AKS45030.1"/>
    </source>
</evidence>
<name>A0A0K0Y268_9RHOB</name>
<protein>
    <submittedName>
        <fullName evidence="1">Uncharacterized protein</fullName>
    </submittedName>
</protein>
<dbReference type="Proteomes" id="UP000067444">
    <property type="component" value="Chromosome"/>
</dbReference>
<accession>A0A0K0Y268</accession>
<dbReference type="PROSITE" id="PS51257">
    <property type="entry name" value="PROKAR_LIPOPROTEIN"/>
    <property type="match status" value="1"/>
</dbReference>
<sequence>MRMFKNLALSALTLSTLAACETPAPGVTITPEALERVDSITAETVAPSVSPATAITTFDAFCGRFPANPAGTRAAVQANGYFLMATASFDGLEMWASENGAPLVALGNRDGAKVCMIMLKEGRDLSSAISNYVQQKHGGSAVNIGEMQFGADTAENVFVVPNAPPVIYFSLVQAQPGLGRVEAIATVTE</sequence>
<reference evidence="1 2" key="1">
    <citation type="journal article" date="2015" name="Genome Announc.">
        <title>Closed Genome Sequence of Octadecabacter temperatus SB1, the First Mesophilic Species of the Genus Octadecabacter.</title>
        <authorList>
            <person name="Voget S."/>
            <person name="Billerbeck S."/>
            <person name="Simon M."/>
            <person name="Daniel R."/>
        </authorList>
    </citation>
    <scope>NUCLEOTIDE SEQUENCE [LARGE SCALE GENOMIC DNA]</scope>
    <source>
        <strain evidence="1 2">SB1</strain>
    </source>
</reference>
<keyword evidence="2" id="KW-1185">Reference proteome</keyword>
<gene>
    <name evidence="1" type="ORF">OSB_04670</name>
</gene>
<dbReference type="KEGG" id="otm:OSB_04670"/>
<dbReference type="EMBL" id="CP012160">
    <property type="protein sequence ID" value="AKS45030.1"/>
    <property type="molecule type" value="Genomic_DNA"/>
</dbReference>
<dbReference type="AlphaFoldDB" id="A0A0K0Y268"/>
<evidence type="ECO:0000313" key="2">
    <source>
        <dbReference type="Proteomes" id="UP000067444"/>
    </source>
</evidence>
<organism evidence="1 2">
    <name type="scientific">Octadecabacter temperatus</name>
    <dbReference type="NCBI Taxonomy" id="1458307"/>
    <lineage>
        <taxon>Bacteria</taxon>
        <taxon>Pseudomonadati</taxon>
        <taxon>Pseudomonadota</taxon>
        <taxon>Alphaproteobacteria</taxon>
        <taxon>Rhodobacterales</taxon>
        <taxon>Roseobacteraceae</taxon>
        <taxon>Octadecabacter</taxon>
    </lineage>
</organism>
<dbReference type="STRING" id="1458307.OSB_04670"/>
<proteinExistence type="predicted"/>